<dbReference type="OrthoDB" id="143085at2759"/>
<feature type="region of interest" description="Disordered" evidence="1">
    <location>
        <begin position="1"/>
        <end position="107"/>
    </location>
</feature>
<feature type="compositionally biased region" description="Polar residues" evidence="1">
    <location>
        <begin position="94"/>
        <end position="107"/>
    </location>
</feature>
<name>A0A9W6YC43_9STRA</name>
<keyword evidence="3" id="KW-1185">Reference proteome</keyword>
<gene>
    <name evidence="2" type="ORF">Pfra01_002766600</name>
</gene>
<sequence>MAPAGGDAPEAHTQGNDAQERASQSRDASKASKSPETPAEASPSGDERRVHFAGNDGDKEGDNGEGHVDADDDEVMEGSTVDTEAKESDDQLNADPNGSSSPSAVSATLNASDKALCEHSSLAPGWRERRLVSNAEYAGLSASKLVPVSSFHFIDASAQRPASWLVPPPIATDTPLRLVGIPAYADAVRNGARFHDGYDGLEVLQTLQTLTD</sequence>
<feature type="compositionally biased region" description="Basic and acidic residues" evidence="1">
    <location>
        <begin position="18"/>
        <end position="30"/>
    </location>
</feature>
<evidence type="ECO:0000313" key="3">
    <source>
        <dbReference type="Proteomes" id="UP001165121"/>
    </source>
</evidence>
<organism evidence="2 3">
    <name type="scientific">Phytophthora fragariaefolia</name>
    <dbReference type="NCBI Taxonomy" id="1490495"/>
    <lineage>
        <taxon>Eukaryota</taxon>
        <taxon>Sar</taxon>
        <taxon>Stramenopiles</taxon>
        <taxon>Oomycota</taxon>
        <taxon>Peronosporomycetes</taxon>
        <taxon>Peronosporales</taxon>
        <taxon>Peronosporaceae</taxon>
        <taxon>Phytophthora</taxon>
    </lineage>
</organism>
<evidence type="ECO:0000313" key="2">
    <source>
        <dbReference type="EMBL" id="GMF63350.1"/>
    </source>
</evidence>
<comment type="caution">
    <text evidence="2">The sequence shown here is derived from an EMBL/GenBank/DDBJ whole genome shotgun (WGS) entry which is preliminary data.</text>
</comment>
<proteinExistence type="predicted"/>
<dbReference type="AlphaFoldDB" id="A0A9W6YC43"/>
<feature type="compositionally biased region" description="Basic and acidic residues" evidence="1">
    <location>
        <begin position="45"/>
        <end position="69"/>
    </location>
</feature>
<accession>A0A9W6YC43</accession>
<reference evidence="2" key="1">
    <citation type="submission" date="2023-04" db="EMBL/GenBank/DDBJ databases">
        <title>Phytophthora fragariaefolia NBRC 109709.</title>
        <authorList>
            <person name="Ichikawa N."/>
            <person name="Sato H."/>
            <person name="Tonouchi N."/>
        </authorList>
    </citation>
    <scope>NUCLEOTIDE SEQUENCE</scope>
    <source>
        <strain evidence="2">NBRC 109709</strain>
    </source>
</reference>
<protein>
    <submittedName>
        <fullName evidence="2">Unnamed protein product</fullName>
    </submittedName>
</protein>
<evidence type="ECO:0000256" key="1">
    <source>
        <dbReference type="SAM" id="MobiDB-lite"/>
    </source>
</evidence>
<dbReference type="EMBL" id="BSXT01006950">
    <property type="protein sequence ID" value="GMF63350.1"/>
    <property type="molecule type" value="Genomic_DNA"/>
</dbReference>
<dbReference type="Proteomes" id="UP001165121">
    <property type="component" value="Unassembled WGS sequence"/>
</dbReference>